<keyword evidence="2" id="KW-0378">Hydrolase</keyword>
<evidence type="ECO:0000313" key="3">
    <source>
        <dbReference type="Proteomes" id="UP000054742"/>
    </source>
</evidence>
<protein>
    <submittedName>
        <fullName evidence="2">Carbon-nitrogen hydrolase</fullName>
    </submittedName>
</protein>
<comment type="caution">
    <text evidence="2">The sequence shown here is derived from an EMBL/GenBank/DDBJ whole genome shotgun (WGS) entry which is preliminary data.</text>
</comment>
<dbReference type="InterPro" id="IPR036526">
    <property type="entry name" value="C-N_Hydrolase_sf"/>
</dbReference>
<dbReference type="AlphaFoldDB" id="A0A0W0SL45"/>
<feature type="domain" description="CN hydrolase" evidence="1">
    <location>
        <begin position="126"/>
        <end position="260"/>
    </location>
</feature>
<dbReference type="OrthoDB" id="5637022at2"/>
<dbReference type="PATRIC" id="fig|29422.6.peg.1559"/>
<proteinExistence type="predicted"/>
<organism evidence="2 3">
    <name type="scientific">Legionella brunensis</name>
    <dbReference type="NCBI Taxonomy" id="29422"/>
    <lineage>
        <taxon>Bacteria</taxon>
        <taxon>Pseudomonadati</taxon>
        <taxon>Pseudomonadota</taxon>
        <taxon>Gammaproteobacteria</taxon>
        <taxon>Legionellales</taxon>
        <taxon>Legionellaceae</taxon>
        <taxon>Legionella</taxon>
    </lineage>
</organism>
<dbReference type="Pfam" id="PF00795">
    <property type="entry name" value="CN_hydrolase"/>
    <property type="match status" value="1"/>
</dbReference>
<accession>A0A0W0SL45</accession>
<gene>
    <name evidence="2" type="ORF">Lbru_1473</name>
</gene>
<keyword evidence="3" id="KW-1185">Reference proteome</keyword>
<reference evidence="2 3" key="1">
    <citation type="submission" date="2015-11" db="EMBL/GenBank/DDBJ databases">
        <title>Genomic analysis of 38 Legionella species identifies large and diverse effector repertoires.</title>
        <authorList>
            <person name="Burstein D."/>
            <person name="Amaro F."/>
            <person name="Zusman T."/>
            <person name="Lifshitz Z."/>
            <person name="Cohen O."/>
            <person name="Gilbert J.A."/>
            <person name="Pupko T."/>
            <person name="Shuman H.A."/>
            <person name="Segal G."/>
        </authorList>
    </citation>
    <scope>NUCLEOTIDE SEQUENCE [LARGE SCALE GENOMIC DNA]</scope>
    <source>
        <strain evidence="2 3">ATCC 43878</strain>
    </source>
</reference>
<dbReference type="SUPFAM" id="SSF56317">
    <property type="entry name" value="Carbon-nitrogen hydrolase"/>
    <property type="match status" value="1"/>
</dbReference>
<sequence>MLSSRKIILDSDTNQGKKYNPAVPSGMRVFIFQPDENFYMSPFDKRLKLLEEQIIFAKKSLLEIKEDNHLGSNVAIKSSLFWIKNKLGTSKRKFDTENSPEQQPAPPSAIFVAPEYLFKDFSKLSYERYYTQAQKNAFKSLLAELSRDTDMLIVPGTICWHKNAKLDQSTYYRNTAYFFYHGDIQKYKKRYPHTNYDFDYVDEGFLNLMDLRRMSFKTGDNDSLVKDYFGLRVGIEICYDSVQKSLSNYVKKNNTSLHIQLVIADGAKKSVFVNRDGVFFIKIEKNKHETQLGTIKVKVKEETELEPAILLSCTEELSCFQLKT</sequence>
<dbReference type="InterPro" id="IPR003010">
    <property type="entry name" value="C-N_Hydrolase"/>
</dbReference>
<name>A0A0W0SL45_9GAMM</name>
<dbReference type="Gene3D" id="3.60.110.10">
    <property type="entry name" value="Carbon-nitrogen hydrolase"/>
    <property type="match status" value="1"/>
</dbReference>
<dbReference type="GO" id="GO:0016787">
    <property type="term" value="F:hydrolase activity"/>
    <property type="evidence" value="ECO:0007669"/>
    <property type="project" value="UniProtKB-KW"/>
</dbReference>
<evidence type="ECO:0000259" key="1">
    <source>
        <dbReference type="Pfam" id="PF00795"/>
    </source>
</evidence>
<dbReference type="EMBL" id="LNXV01000011">
    <property type="protein sequence ID" value="KTC84112.1"/>
    <property type="molecule type" value="Genomic_DNA"/>
</dbReference>
<evidence type="ECO:0000313" key="2">
    <source>
        <dbReference type="EMBL" id="KTC84112.1"/>
    </source>
</evidence>
<dbReference type="Proteomes" id="UP000054742">
    <property type="component" value="Unassembled WGS sequence"/>
</dbReference>